<sequence length="157" mass="17493">MMQFPNPCSDTHALAIKPQLEQIEVALDWLRGLATQHEWPERAVFGLILSADEALTNIVAHAGNEDDVEEATIRLICRHLPGEIVLRIEDQGRFFDPTGAESKPLAESLEDTDLGGHGLRLMRHYLKSLQYARQDNRNVLTLVMSLSNGGKQADPLV</sequence>
<organism evidence="3 4">
    <name type="scientific">Ottowia thiooxydans</name>
    <dbReference type="NCBI Taxonomy" id="219182"/>
    <lineage>
        <taxon>Bacteria</taxon>
        <taxon>Pseudomonadati</taxon>
        <taxon>Pseudomonadota</taxon>
        <taxon>Betaproteobacteria</taxon>
        <taxon>Burkholderiales</taxon>
        <taxon>Comamonadaceae</taxon>
        <taxon>Ottowia</taxon>
    </lineage>
</organism>
<dbReference type="Gene3D" id="3.30.565.10">
    <property type="entry name" value="Histidine kinase-like ATPase, C-terminal domain"/>
    <property type="match status" value="1"/>
</dbReference>
<keyword evidence="3" id="KW-0418">Kinase</keyword>
<gene>
    <name evidence="3" type="ORF">ABIE13_005480</name>
</gene>
<proteinExistence type="predicted"/>
<keyword evidence="1" id="KW-0723">Serine/threonine-protein kinase</keyword>
<dbReference type="GO" id="GO:0004674">
    <property type="term" value="F:protein serine/threonine kinase activity"/>
    <property type="evidence" value="ECO:0007669"/>
    <property type="project" value="UniProtKB-EC"/>
</dbReference>
<dbReference type="InterPro" id="IPR036890">
    <property type="entry name" value="HATPase_C_sf"/>
</dbReference>
<name>A0ABV2QH14_9BURK</name>
<evidence type="ECO:0000256" key="1">
    <source>
        <dbReference type="ARBA" id="ARBA00022527"/>
    </source>
</evidence>
<dbReference type="EMBL" id="JBEPSH010000016">
    <property type="protein sequence ID" value="MET4580340.1"/>
    <property type="molecule type" value="Genomic_DNA"/>
</dbReference>
<feature type="domain" description="Histidine kinase/HSP90-like ATPase" evidence="2">
    <location>
        <begin position="18"/>
        <end position="143"/>
    </location>
</feature>
<comment type="caution">
    <text evidence="3">The sequence shown here is derived from an EMBL/GenBank/DDBJ whole genome shotgun (WGS) entry which is preliminary data.</text>
</comment>
<dbReference type="InterPro" id="IPR003594">
    <property type="entry name" value="HATPase_dom"/>
</dbReference>
<reference evidence="3 4" key="1">
    <citation type="submission" date="2024-06" db="EMBL/GenBank/DDBJ databases">
        <title>Sorghum-associated microbial communities from plants grown in Nebraska, USA.</title>
        <authorList>
            <person name="Schachtman D."/>
        </authorList>
    </citation>
    <scope>NUCLEOTIDE SEQUENCE [LARGE SCALE GENOMIC DNA]</scope>
    <source>
        <strain evidence="3 4">2709</strain>
    </source>
</reference>
<accession>A0ABV2QH14</accession>
<dbReference type="RefSeq" id="WP_354449192.1">
    <property type="nucleotide sequence ID" value="NZ_JBEPSH010000016.1"/>
</dbReference>
<evidence type="ECO:0000259" key="2">
    <source>
        <dbReference type="Pfam" id="PF13581"/>
    </source>
</evidence>
<keyword evidence="3" id="KW-0808">Transferase</keyword>
<dbReference type="InterPro" id="IPR050267">
    <property type="entry name" value="Anti-sigma-factor_SerPK"/>
</dbReference>
<dbReference type="SUPFAM" id="SSF55874">
    <property type="entry name" value="ATPase domain of HSP90 chaperone/DNA topoisomerase II/histidine kinase"/>
    <property type="match status" value="1"/>
</dbReference>
<dbReference type="PANTHER" id="PTHR35526">
    <property type="entry name" value="ANTI-SIGMA-F FACTOR RSBW-RELATED"/>
    <property type="match status" value="1"/>
</dbReference>
<dbReference type="Pfam" id="PF13581">
    <property type="entry name" value="HATPase_c_2"/>
    <property type="match status" value="1"/>
</dbReference>
<dbReference type="CDD" id="cd16936">
    <property type="entry name" value="HATPase_RsbW-like"/>
    <property type="match status" value="1"/>
</dbReference>
<dbReference type="EC" id="2.7.11.1" evidence="3"/>
<protein>
    <submittedName>
        <fullName evidence="3">Serine/threonine-protein kinase RsbW</fullName>
        <ecNumber evidence="3">2.7.11.1</ecNumber>
    </submittedName>
</protein>
<evidence type="ECO:0000313" key="3">
    <source>
        <dbReference type="EMBL" id="MET4580340.1"/>
    </source>
</evidence>
<evidence type="ECO:0000313" key="4">
    <source>
        <dbReference type="Proteomes" id="UP001549320"/>
    </source>
</evidence>
<keyword evidence="4" id="KW-1185">Reference proteome</keyword>
<dbReference type="Proteomes" id="UP001549320">
    <property type="component" value="Unassembled WGS sequence"/>
</dbReference>